<dbReference type="EMBL" id="JBFAKC010000019">
    <property type="protein sequence ID" value="MEV0712223.1"/>
    <property type="molecule type" value="Genomic_DNA"/>
</dbReference>
<comment type="caution">
    <text evidence="2">The sequence shown here is derived from an EMBL/GenBank/DDBJ whole genome shotgun (WGS) entry which is preliminary data.</text>
</comment>
<dbReference type="InterPro" id="IPR032710">
    <property type="entry name" value="NTF2-like_dom_sf"/>
</dbReference>
<reference evidence="2 3" key="1">
    <citation type="submission" date="2024-06" db="EMBL/GenBank/DDBJ databases">
        <title>The Natural Products Discovery Center: Release of the First 8490 Sequenced Strains for Exploring Actinobacteria Biosynthetic Diversity.</title>
        <authorList>
            <person name="Kalkreuter E."/>
            <person name="Kautsar S.A."/>
            <person name="Yang D."/>
            <person name="Bader C.D."/>
            <person name="Teijaro C.N."/>
            <person name="Fluegel L."/>
            <person name="Davis C.M."/>
            <person name="Simpson J.R."/>
            <person name="Lauterbach L."/>
            <person name="Steele A.D."/>
            <person name="Gui C."/>
            <person name="Meng S."/>
            <person name="Li G."/>
            <person name="Viehrig K."/>
            <person name="Ye F."/>
            <person name="Su P."/>
            <person name="Kiefer A.F."/>
            <person name="Nichols A."/>
            <person name="Cepeda A.J."/>
            <person name="Yan W."/>
            <person name="Fan B."/>
            <person name="Jiang Y."/>
            <person name="Adhikari A."/>
            <person name="Zheng C.-J."/>
            <person name="Schuster L."/>
            <person name="Cowan T.M."/>
            <person name="Smanski M.J."/>
            <person name="Chevrette M.G."/>
            <person name="De Carvalho L.P.S."/>
            <person name="Shen B."/>
        </authorList>
    </citation>
    <scope>NUCLEOTIDE SEQUENCE [LARGE SCALE GENOMIC DNA]</scope>
    <source>
        <strain evidence="2 3">NPDC050403</strain>
    </source>
</reference>
<organism evidence="2 3">
    <name type="scientific">Nocardia aurea</name>
    <dbReference type="NCBI Taxonomy" id="2144174"/>
    <lineage>
        <taxon>Bacteria</taxon>
        <taxon>Bacillati</taxon>
        <taxon>Actinomycetota</taxon>
        <taxon>Actinomycetes</taxon>
        <taxon>Mycobacteriales</taxon>
        <taxon>Nocardiaceae</taxon>
        <taxon>Nocardia</taxon>
    </lineage>
</organism>
<dbReference type="SUPFAM" id="SSF54427">
    <property type="entry name" value="NTF2-like"/>
    <property type="match status" value="1"/>
</dbReference>
<evidence type="ECO:0000313" key="3">
    <source>
        <dbReference type="Proteomes" id="UP001551695"/>
    </source>
</evidence>
<name>A0ABV3G3F1_9NOCA</name>
<protein>
    <submittedName>
        <fullName evidence="2">Nuclear transport factor 2 family protein</fullName>
    </submittedName>
</protein>
<dbReference type="RefSeq" id="WP_357789113.1">
    <property type="nucleotide sequence ID" value="NZ_JBFAKC010000019.1"/>
</dbReference>
<dbReference type="Gene3D" id="3.10.450.50">
    <property type="match status" value="1"/>
</dbReference>
<proteinExistence type="predicted"/>
<dbReference type="InterPro" id="IPR027843">
    <property type="entry name" value="DUF4440"/>
</dbReference>
<feature type="domain" description="DUF4440" evidence="1">
    <location>
        <begin position="28"/>
        <end position="128"/>
    </location>
</feature>
<evidence type="ECO:0000259" key="1">
    <source>
        <dbReference type="Pfam" id="PF14534"/>
    </source>
</evidence>
<gene>
    <name evidence="2" type="ORF">AB0I48_32145</name>
</gene>
<keyword evidence="3" id="KW-1185">Reference proteome</keyword>
<accession>A0ABV3G3F1</accession>
<sequence>MTSTPPTVSEVSVSSEVSEADRTLTLRYDDWLTAIVANDADRIAEFVTDEWVFVGETGITEGTRFLELVRAGTLTHSAMARVGEPRIRRHGEVAVFSVRVRNTARFDGREFDSDEWTTDVFIERDGDWYCVLTQLTTVRPGE</sequence>
<evidence type="ECO:0000313" key="2">
    <source>
        <dbReference type="EMBL" id="MEV0712223.1"/>
    </source>
</evidence>
<dbReference type="Proteomes" id="UP001551695">
    <property type="component" value="Unassembled WGS sequence"/>
</dbReference>
<dbReference type="Pfam" id="PF14534">
    <property type="entry name" value="DUF4440"/>
    <property type="match status" value="1"/>
</dbReference>